<dbReference type="InParanoid" id="D8PXE6"/>
<dbReference type="EMBL" id="GL377304">
    <property type="protein sequence ID" value="EFI99067.1"/>
    <property type="molecule type" value="Genomic_DNA"/>
</dbReference>
<gene>
    <name evidence="2" type="ORF">SCHCODRAFT_233602</name>
</gene>
<dbReference type="HOGENOM" id="CLU_614169_0_0_1"/>
<dbReference type="Pfam" id="PF00069">
    <property type="entry name" value="Pkinase"/>
    <property type="match status" value="1"/>
</dbReference>
<dbReference type="RefSeq" id="XP_003033970.1">
    <property type="nucleotide sequence ID" value="XM_003033924.1"/>
</dbReference>
<dbReference type="PROSITE" id="PS50011">
    <property type="entry name" value="PROTEIN_KINASE_DOM"/>
    <property type="match status" value="1"/>
</dbReference>
<dbReference type="AlphaFoldDB" id="D8PXE6"/>
<dbReference type="InterPro" id="IPR000719">
    <property type="entry name" value="Prot_kinase_dom"/>
</dbReference>
<dbReference type="GO" id="GO:0004672">
    <property type="term" value="F:protein kinase activity"/>
    <property type="evidence" value="ECO:0007669"/>
    <property type="project" value="InterPro"/>
</dbReference>
<dbReference type="SUPFAM" id="SSF56112">
    <property type="entry name" value="Protein kinase-like (PK-like)"/>
    <property type="match status" value="1"/>
</dbReference>
<evidence type="ECO:0000313" key="3">
    <source>
        <dbReference type="Proteomes" id="UP000007431"/>
    </source>
</evidence>
<feature type="domain" description="Protein kinase" evidence="1">
    <location>
        <begin position="1"/>
        <end position="280"/>
    </location>
</feature>
<name>D8PXE6_SCHCM</name>
<dbReference type="Proteomes" id="UP000007431">
    <property type="component" value="Unassembled WGS sequence"/>
</dbReference>
<accession>D8PXE6</accession>
<dbReference type="VEuPathDB" id="FungiDB:SCHCODRAFT_02570047"/>
<sequence length="446" mass="50526">MQDTDSPFGSWPMDVDMLSFETHELTALLLGVDRQVLSFERDSNAYVVKLWYDALEEADVPRQLRICQLAGDCVVPIVGRAYRHGVLIGYVMRRETPLDLSPTSSKDERVAVIRQVCELVDRLHSRNMVHGDLKRLNIMRCSDGAFRFIDLECMSVVGDGFVAQVATAQYMSQRRSLRPDSDREPLSFSEDYHSLALLIFELYTGRDDFYSIGPTSTEDQIIWTDVCCDAANIGMPPDVRRIDDPMVAQLVMGYFHRGPDRHLTLDSTLLICVQHEMPFCRHAQIFMRLRVLLALRAVPPARRACRSLRMLVFDGTFSSLILVRYQFLSVPGNASTKAAFPARHSPLDLSFWSPSCRETPTSVVDSSQFHRVESRLHTLPTLPPTEQAPTWQDINVLDLPSSFLKLHGGPQQAFVLRGYTLPGERWSMVPSPERHSPSLSALTIER</sequence>
<proteinExistence type="predicted"/>
<dbReference type="STRING" id="578458.D8PXE6"/>
<evidence type="ECO:0000259" key="1">
    <source>
        <dbReference type="PROSITE" id="PS50011"/>
    </source>
</evidence>
<keyword evidence="3" id="KW-1185">Reference proteome</keyword>
<reference evidence="2 3" key="1">
    <citation type="journal article" date="2010" name="Nat. Biotechnol.">
        <title>Genome sequence of the model mushroom Schizophyllum commune.</title>
        <authorList>
            <person name="Ohm R.A."/>
            <person name="de Jong J.F."/>
            <person name="Lugones L.G."/>
            <person name="Aerts A."/>
            <person name="Kothe E."/>
            <person name="Stajich J.E."/>
            <person name="de Vries R.P."/>
            <person name="Record E."/>
            <person name="Levasseur A."/>
            <person name="Baker S.E."/>
            <person name="Bartholomew K.A."/>
            <person name="Coutinho P.M."/>
            <person name="Erdmann S."/>
            <person name="Fowler T.J."/>
            <person name="Gathman A.C."/>
            <person name="Lombard V."/>
            <person name="Henrissat B."/>
            <person name="Knabe N."/>
            <person name="Kuees U."/>
            <person name="Lilly W.W."/>
            <person name="Lindquist E."/>
            <person name="Lucas S."/>
            <person name="Magnuson J.K."/>
            <person name="Piumi F."/>
            <person name="Raudaskoski M."/>
            <person name="Salamov A."/>
            <person name="Schmutz J."/>
            <person name="Schwarze F.W.M.R."/>
            <person name="vanKuyk P.A."/>
            <person name="Horton J.S."/>
            <person name="Grigoriev I.V."/>
            <person name="Woesten H.A.B."/>
        </authorList>
    </citation>
    <scope>NUCLEOTIDE SEQUENCE [LARGE SCALE GENOMIC DNA]</scope>
    <source>
        <strain evidence="3">H4-8 / FGSC 9210</strain>
    </source>
</reference>
<dbReference type="KEGG" id="scm:SCHCO_02570047"/>
<dbReference type="GO" id="GO:0005524">
    <property type="term" value="F:ATP binding"/>
    <property type="evidence" value="ECO:0007669"/>
    <property type="project" value="InterPro"/>
</dbReference>
<dbReference type="GeneID" id="9586532"/>
<dbReference type="InterPro" id="IPR011009">
    <property type="entry name" value="Kinase-like_dom_sf"/>
</dbReference>
<dbReference type="eggNOG" id="ENOG502SZJ3">
    <property type="taxonomic scope" value="Eukaryota"/>
</dbReference>
<protein>
    <recommendedName>
        <fullName evidence="1">Protein kinase domain-containing protein</fullName>
    </recommendedName>
</protein>
<dbReference type="Gene3D" id="1.10.510.10">
    <property type="entry name" value="Transferase(Phosphotransferase) domain 1"/>
    <property type="match status" value="1"/>
</dbReference>
<evidence type="ECO:0000313" key="2">
    <source>
        <dbReference type="EMBL" id="EFI99067.1"/>
    </source>
</evidence>
<dbReference type="OrthoDB" id="1668230at2759"/>
<organism evidence="3">
    <name type="scientific">Schizophyllum commune (strain H4-8 / FGSC 9210)</name>
    <name type="common">Split gill fungus</name>
    <dbReference type="NCBI Taxonomy" id="578458"/>
    <lineage>
        <taxon>Eukaryota</taxon>
        <taxon>Fungi</taxon>
        <taxon>Dikarya</taxon>
        <taxon>Basidiomycota</taxon>
        <taxon>Agaricomycotina</taxon>
        <taxon>Agaricomycetes</taxon>
        <taxon>Agaricomycetidae</taxon>
        <taxon>Agaricales</taxon>
        <taxon>Schizophyllaceae</taxon>
        <taxon>Schizophyllum</taxon>
    </lineage>
</organism>